<evidence type="ECO:0000313" key="2">
    <source>
        <dbReference type="Proteomes" id="UP001500523"/>
    </source>
</evidence>
<dbReference type="EMBL" id="BAABBF010000005">
    <property type="protein sequence ID" value="GAA3714430.1"/>
    <property type="molecule type" value="Genomic_DNA"/>
</dbReference>
<dbReference type="Proteomes" id="UP001500523">
    <property type="component" value="Unassembled WGS sequence"/>
</dbReference>
<sequence length="59" mass="6554">MNIERRVNRLEAAKPEHAVSARVVFTNNGSQMPDVVPPLRPNEMLIAVNFVSAGQILRV</sequence>
<evidence type="ECO:0000313" key="1">
    <source>
        <dbReference type="EMBL" id="GAA3714430.1"/>
    </source>
</evidence>
<accession>A0ABP7E733</accession>
<proteinExistence type="predicted"/>
<gene>
    <name evidence="1" type="ORF">GCM10022268_23970</name>
</gene>
<reference evidence="2" key="1">
    <citation type="journal article" date="2019" name="Int. J. Syst. Evol. Microbiol.">
        <title>The Global Catalogue of Microorganisms (GCM) 10K type strain sequencing project: providing services to taxonomists for standard genome sequencing and annotation.</title>
        <authorList>
            <consortium name="The Broad Institute Genomics Platform"/>
            <consortium name="The Broad Institute Genome Sequencing Center for Infectious Disease"/>
            <person name="Wu L."/>
            <person name="Ma J."/>
        </authorList>
    </citation>
    <scope>NUCLEOTIDE SEQUENCE [LARGE SCALE GENOMIC DNA]</scope>
    <source>
        <strain evidence="2">JCM 17498</strain>
    </source>
</reference>
<comment type="caution">
    <text evidence="1">The sequence shown here is derived from an EMBL/GenBank/DDBJ whole genome shotgun (WGS) entry which is preliminary data.</text>
</comment>
<dbReference type="RefSeq" id="WP_344693631.1">
    <property type="nucleotide sequence ID" value="NZ_BAABBF010000005.1"/>
</dbReference>
<organism evidence="1 2">
    <name type="scientific">Sphingomonas cynarae</name>
    <dbReference type="NCBI Taxonomy" id="930197"/>
    <lineage>
        <taxon>Bacteria</taxon>
        <taxon>Pseudomonadati</taxon>
        <taxon>Pseudomonadota</taxon>
        <taxon>Alphaproteobacteria</taxon>
        <taxon>Sphingomonadales</taxon>
        <taxon>Sphingomonadaceae</taxon>
        <taxon>Sphingomonas</taxon>
    </lineage>
</organism>
<name>A0ABP7E733_9SPHN</name>
<keyword evidence="2" id="KW-1185">Reference proteome</keyword>
<protein>
    <submittedName>
        <fullName evidence="1">Uncharacterized protein</fullName>
    </submittedName>
</protein>